<dbReference type="PaxDb" id="4113-PGSC0003DMT400056007"/>
<proteinExistence type="predicted"/>
<evidence type="ECO:0000313" key="2">
    <source>
        <dbReference type="Proteomes" id="UP000011115"/>
    </source>
</evidence>
<dbReference type="Gramene" id="PGSC0003DMT400056007">
    <property type="protein sequence ID" value="PGSC0003DMT400056007"/>
    <property type="gene ID" value="PGSC0003DMG400021754"/>
</dbReference>
<protein>
    <submittedName>
        <fullName evidence="1">Uncharacterized protein</fullName>
    </submittedName>
</protein>
<dbReference type="Proteomes" id="UP000011115">
    <property type="component" value="Unassembled WGS sequence"/>
</dbReference>
<reference evidence="1" key="2">
    <citation type="submission" date="2015-06" db="UniProtKB">
        <authorList>
            <consortium name="EnsemblPlants"/>
        </authorList>
    </citation>
    <scope>IDENTIFICATION</scope>
    <source>
        <strain evidence="1">DM1-3 516 R44</strain>
    </source>
</reference>
<sequence>MQVLDYWYWWESAILSKNLRMTIGWGGLSLIRKKFNPLHTFLQYNEKPECPLCNTFKLSLSISFRFLVMDRSGVSKR</sequence>
<reference evidence="2" key="1">
    <citation type="journal article" date="2011" name="Nature">
        <title>Genome sequence and analysis of the tuber crop potato.</title>
        <authorList>
            <consortium name="The Potato Genome Sequencing Consortium"/>
        </authorList>
    </citation>
    <scope>NUCLEOTIDE SEQUENCE [LARGE SCALE GENOMIC DNA]</scope>
    <source>
        <strain evidence="2">cv. DM1-3 516 R44</strain>
    </source>
</reference>
<dbReference type="InParanoid" id="M1BYU2"/>
<evidence type="ECO:0000313" key="1">
    <source>
        <dbReference type="EnsemblPlants" id="PGSC0003DMT400056006"/>
    </source>
</evidence>
<accession>M1BYU2</accession>
<dbReference type="AlphaFoldDB" id="M1BYU2"/>
<dbReference type="Gramene" id="PGSC0003DMT400056006">
    <property type="protein sequence ID" value="PGSC0003DMT400056006"/>
    <property type="gene ID" value="PGSC0003DMG400021754"/>
</dbReference>
<organism evidence="1 2">
    <name type="scientific">Solanum tuberosum</name>
    <name type="common">Potato</name>
    <dbReference type="NCBI Taxonomy" id="4113"/>
    <lineage>
        <taxon>Eukaryota</taxon>
        <taxon>Viridiplantae</taxon>
        <taxon>Streptophyta</taxon>
        <taxon>Embryophyta</taxon>
        <taxon>Tracheophyta</taxon>
        <taxon>Spermatophyta</taxon>
        <taxon>Magnoliopsida</taxon>
        <taxon>eudicotyledons</taxon>
        <taxon>Gunneridae</taxon>
        <taxon>Pentapetalae</taxon>
        <taxon>asterids</taxon>
        <taxon>lamiids</taxon>
        <taxon>Solanales</taxon>
        <taxon>Solanaceae</taxon>
        <taxon>Solanoideae</taxon>
        <taxon>Solaneae</taxon>
        <taxon>Solanum</taxon>
    </lineage>
</organism>
<dbReference type="EnsemblPlants" id="PGSC0003DMT400056007">
    <property type="protein sequence ID" value="PGSC0003DMT400056007"/>
    <property type="gene ID" value="PGSC0003DMG400021754"/>
</dbReference>
<dbReference type="EnsemblPlants" id="PGSC0003DMT400056006">
    <property type="protein sequence ID" value="PGSC0003DMT400056006"/>
    <property type="gene ID" value="PGSC0003DMG400021754"/>
</dbReference>
<keyword evidence="2" id="KW-1185">Reference proteome</keyword>
<name>M1BYU2_SOLTU</name>
<dbReference type="HOGENOM" id="CLU_2642912_0_0_1"/>